<proteinExistence type="predicted"/>
<evidence type="ECO:0000313" key="3">
    <source>
        <dbReference type="EnsemblMetazoa" id="G3765.1:cds"/>
    </source>
</evidence>
<evidence type="ECO:0000313" key="4">
    <source>
        <dbReference type="Proteomes" id="UP000005408"/>
    </source>
</evidence>
<dbReference type="InterPro" id="IPR016186">
    <property type="entry name" value="C-type_lectin-like/link_sf"/>
</dbReference>
<name>A0A8W8MXE6_MAGGI</name>
<organism evidence="3 4">
    <name type="scientific">Magallana gigas</name>
    <name type="common">Pacific oyster</name>
    <name type="synonym">Crassostrea gigas</name>
    <dbReference type="NCBI Taxonomy" id="29159"/>
    <lineage>
        <taxon>Eukaryota</taxon>
        <taxon>Metazoa</taxon>
        <taxon>Spiralia</taxon>
        <taxon>Lophotrochozoa</taxon>
        <taxon>Mollusca</taxon>
        <taxon>Bivalvia</taxon>
        <taxon>Autobranchia</taxon>
        <taxon>Pteriomorphia</taxon>
        <taxon>Ostreida</taxon>
        <taxon>Ostreoidea</taxon>
        <taxon>Ostreidae</taxon>
        <taxon>Magallana</taxon>
    </lineage>
</organism>
<evidence type="ECO:0000256" key="1">
    <source>
        <dbReference type="SAM" id="Phobius"/>
    </source>
</evidence>
<sequence length="490" mass="53826">MQSSKPGSTAGDRVRRAGLTTLFRTLRTLGIVQVRALMFYTRAHSVSLHGDLTLKMMLVYIMSALTALIVITIHVRHVGGEAIVDYKHEDCRYHVHFHPLSWSEAYNVCKGKNQTLLKLDDLAEHSKIHSIVDSKINKVLNSSLDLVWIGLQATSQGGNLHHFWPDCGQLTSYTDFNPWQNSSEDQKEGCVMFHPSSTYYSAVDCSSSLPYICENSETDPLQCFFPETNAAVRNSFSSTVSNHQNQPACAKKYHKGGINDGPCAGVMHNGVNCKFLKLVSVNPPSSQNERDTLYLDTVIDWIQYTSIASSVPPSDACSMTSHSSLLTTSTALYASSESLITSAESTLTTLYPSTTLPFPSSTATLGTPHLQTVTGSIHSSPVMSSLSSSSSVYYCSWVSNVTYTPQELQQKIEKMKSELTVDKKQTNKYKRSLISVSDSRPSARGIGSSVGVLTLGIVITLLVAFDCPRASRHTLKMVRIAKARFTKSQP</sequence>
<feature type="transmembrane region" description="Helical" evidence="1">
    <location>
        <begin position="446"/>
        <end position="467"/>
    </location>
</feature>
<dbReference type="InterPro" id="IPR001304">
    <property type="entry name" value="C-type_lectin-like"/>
</dbReference>
<dbReference type="Gene3D" id="3.10.100.10">
    <property type="entry name" value="Mannose-Binding Protein A, subunit A"/>
    <property type="match status" value="1"/>
</dbReference>
<dbReference type="Pfam" id="PF00059">
    <property type="entry name" value="Lectin_C"/>
    <property type="match status" value="1"/>
</dbReference>
<keyword evidence="1" id="KW-0812">Transmembrane</keyword>
<dbReference type="SMART" id="SM00034">
    <property type="entry name" value="CLECT"/>
    <property type="match status" value="1"/>
</dbReference>
<keyword evidence="1" id="KW-1133">Transmembrane helix</keyword>
<dbReference type="AlphaFoldDB" id="A0A8W8MXE6"/>
<dbReference type="CDD" id="cd00037">
    <property type="entry name" value="CLECT"/>
    <property type="match status" value="1"/>
</dbReference>
<accession>A0A8W8MXE6</accession>
<protein>
    <recommendedName>
        <fullName evidence="2">C-type lectin domain-containing protein</fullName>
    </recommendedName>
</protein>
<feature type="domain" description="C-type lectin" evidence="2">
    <location>
        <begin position="88"/>
        <end position="214"/>
    </location>
</feature>
<dbReference type="InterPro" id="IPR016187">
    <property type="entry name" value="CTDL_fold"/>
</dbReference>
<dbReference type="Proteomes" id="UP000005408">
    <property type="component" value="Unassembled WGS sequence"/>
</dbReference>
<reference evidence="3" key="1">
    <citation type="submission" date="2022-08" db="UniProtKB">
        <authorList>
            <consortium name="EnsemblMetazoa"/>
        </authorList>
    </citation>
    <scope>IDENTIFICATION</scope>
    <source>
        <strain evidence="3">05x7-T-G4-1.051#20</strain>
    </source>
</reference>
<keyword evidence="4" id="KW-1185">Reference proteome</keyword>
<keyword evidence="1" id="KW-0472">Membrane</keyword>
<dbReference type="EnsemblMetazoa" id="G3765.1">
    <property type="protein sequence ID" value="G3765.1:cds"/>
    <property type="gene ID" value="G3765"/>
</dbReference>
<feature type="transmembrane region" description="Helical" evidence="1">
    <location>
        <begin position="57"/>
        <end position="75"/>
    </location>
</feature>
<dbReference type="SUPFAM" id="SSF56436">
    <property type="entry name" value="C-type lectin-like"/>
    <property type="match status" value="1"/>
</dbReference>
<evidence type="ECO:0000259" key="2">
    <source>
        <dbReference type="PROSITE" id="PS50041"/>
    </source>
</evidence>
<dbReference type="PROSITE" id="PS50041">
    <property type="entry name" value="C_TYPE_LECTIN_2"/>
    <property type="match status" value="1"/>
</dbReference>